<evidence type="ECO:0000256" key="4">
    <source>
        <dbReference type="ARBA" id="ARBA00023136"/>
    </source>
</evidence>
<keyword evidence="8" id="KW-1185">Reference proteome</keyword>
<feature type="transmembrane region" description="Helical" evidence="5">
    <location>
        <begin position="174"/>
        <end position="192"/>
    </location>
</feature>
<reference evidence="7 8" key="1">
    <citation type="journal article" date="2021" name="Elife">
        <title>Chloroplast acquisition without the gene transfer in kleptoplastic sea slugs, Plakobranchus ocellatus.</title>
        <authorList>
            <person name="Maeda T."/>
            <person name="Takahashi S."/>
            <person name="Yoshida T."/>
            <person name="Shimamura S."/>
            <person name="Takaki Y."/>
            <person name="Nagai Y."/>
            <person name="Toyoda A."/>
            <person name="Suzuki Y."/>
            <person name="Arimoto A."/>
            <person name="Ishii H."/>
            <person name="Satoh N."/>
            <person name="Nishiyama T."/>
            <person name="Hasebe M."/>
            <person name="Maruyama T."/>
            <person name="Minagawa J."/>
            <person name="Obokata J."/>
            <person name="Shigenobu S."/>
        </authorList>
    </citation>
    <scope>NUCLEOTIDE SEQUENCE [LARGE SCALE GENOMIC DNA]</scope>
</reference>
<dbReference type="Gene3D" id="1.20.1250.20">
    <property type="entry name" value="MFS general substrate transporter like domains"/>
    <property type="match status" value="1"/>
</dbReference>
<protein>
    <submittedName>
        <fullName evidence="7">Organic cation transporter protein</fullName>
    </submittedName>
</protein>
<evidence type="ECO:0000313" key="7">
    <source>
        <dbReference type="EMBL" id="GFR88482.1"/>
    </source>
</evidence>
<feature type="transmembrane region" description="Helical" evidence="5">
    <location>
        <begin position="150"/>
        <end position="167"/>
    </location>
</feature>
<proteinExistence type="predicted"/>
<dbReference type="PROSITE" id="PS50850">
    <property type="entry name" value="MFS"/>
    <property type="match status" value="1"/>
</dbReference>
<feature type="transmembrane region" description="Helical" evidence="5">
    <location>
        <begin position="21"/>
        <end position="43"/>
    </location>
</feature>
<comment type="caution">
    <text evidence="7">The sequence shown here is derived from an EMBL/GenBank/DDBJ whole genome shotgun (WGS) entry which is preliminary data.</text>
</comment>
<dbReference type="GO" id="GO:0016020">
    <property type="term" value="C:membrane"/>
    <property type="evidence" value="ECO:0007669"/>
    <property type="project" value="UniProtKB-SubCell"/>
</dbReference>
<feature type="transmembrane region" description="Helical" evidence="5">
    <location>
        <begin position="198"/>
        <end position="220"/>
    </location>
</feature>
<evidence type="ECO:0000256" key="3">
    <source>
        <dbReference type="ARBA" id="ARBA00022989"/>
    </source>
</evidence>
<evidence type="ECO:0000259" key="6">
    <source>
        <dbReference type="PROSITE" id="PS50850"/>
    </source>
</evidence>
<evidence type="ECO:0000256" key="5">
    <source>
        <dbReference type="SAM" id="Phobius"/>
    </source>
</evidence>
<dbReference type="Proteomes" id="UP000762676">
    <property type="component" value="Unassembled WGS sequence"/>
</dbReference>
<dbReference type="GO" id="GO:0022857">
    <property type="term" value="F:transmembrane transporter activity"/>
    <property type="evidence" value="ECO:0007669"/>
    <property type="project" value="InterPro"/>
</dbReference>
<gene>
    <name evidence="7" type="ORF">ElyMa_006101400</name>
</gene>
<sequence>MNLDQLSIHLGQFGPYQKQKYLLMCLFALLSAFHALNMVFVGAEPEHWCSLPDSNFSDTPMANISQSEAKELFIPKAAQCLHYDIDARLAQIKESAYNFSDVMTAETGRNVTKRACTKGHSYATDKYKSTITSEFDLVCERKHWRSTSKSIFFGGRLVGAFVFGQLSDRFGRRPMFFAGVLTLLVAGTVASLSPSMLVFLPMYFLQGAAHTGAFLVAFTLSTELVGPDYRVVAGFVIQIFYNLGYVILAGLAYFIRDWRHLELTITLPALLFGFYWWFLPESLPWLLSQGRDEEAEAIVQAAAKKNGVKLDPEVLQALKEEPALRAGNRRYTALDCVRTRGIAFMSVTIWSNWLVNSFVFYGIALNSENLSGDPYLNFCFIGGVGIFAEILCIVVVKPFGRRLSLIISMCLAGIVCFAAAFIQNIDTSG</sequence>
<dbReference type="InterPro" id="IPR036259">
    <property type="entry name" value="MFS_trans_sf"/>
</dbReference>
<dbReference type="InterPro" id="IPR005828">
    <property type="entry name" value="MFS_sugar_transport-like"/>
</dbReference>
<dbReference type="AlphaFoldDB" id="A0AAV4GRK5"/>
<organism evidence="7 8">
    <name type="scientific">Elysia marginata</name>
    <dbReference type="NCBI Taxonomy" id="1093978"/>
    <lineage>
        <taxon>Eukaryota</taxon>
        <taxon>Metazoa</taxon>
        <taxon>Spiralia</taxon>
        <taxon>Lophotrochozoa</taxon>
        <taxon>Mollusca</taxon>
        <taxon>Gastropoda</taxon>
        <taxon>Heterobranchia</taxon>
        <taxon>Euthyneura</taxon>
        <taxon>Panpulmonata</taxon>
        <taxon>Sacoglossa</taxon>
        <taxon>Placobranchoidea</taxon>
        <taxon>Plakobranchidae</taxon>
        <taxon>Elysia</taxon>
    </lineage>
</organism>
<feature type="transmembrane region" description="Helical" evidence="5">
    <location>
        <begin position="261"/>
        <end position="279"/>
    </location>
</feature>
<keyword evidence="2 5" id="KW-0812">Transmembrane</keyword>
<feature type="transmembrane region" description="Helical" evidence="5">
    <location>
        <begin position="375"/>
        <end position="396"/>
    </location>
</feature>
<name>A0AAV4GRK5_9GAST</name>
<comment type="subcellular location">
    <subcellularLocation>
        <location evidence="1">Membrane</location>
        <topology evidence="1">Multi-pass membrane protein</topology>
    </subcellularLocation>
</comment>
<keyword evidence="3 5" id="KW-1133">Transmembrane helix</keyword>
<evidence type="ECO:0000313" key="8">
    <source>
        <dbReference type="Proteomes" id="UP000762676"/>
    </source>
</evidence>
<feature type="transmembrane region" description="Helical" evidence="5">
    <location>
        <begin position="232"/>
        <end position="255"/>
    </location>
</feature>
<dbReference type="Pfam" id="PF00083">
    <property type="entry name" value="Sugar_tr"/>
    <property type="match status" value="1"/>
</dbReference>
<dbReference type="SUPFAM" id="SSF103473">
    <property type="entry name" value="MFS general substrate transporter"/>
    <property type="match status" value="1"/>
</dbReference>
<evidence type="ECO:0000256" key="2">
    <source>
        <dbReference type="ARBA" id="ARBA00022692"/>
    </source>
</evidence>
<evidence type="ECO:0000256" key="1">
    <source>
        <dbReference type="ARBA" id="ARBA00004141"/>
    </source>
</evidence>
<feature type="transmembrane region" description="Helical" evidence="5">
    <location>
        <begin position="342"/>
        <end position="363"/>
    </location>
</feature>
<keyword evidence="4 5" id="KW-0472">Membrane</keyword>
<dbReference type="EMBL" id="BMAT01012235">
    <property type="protein sequence ID" value="GFR88482.1"/>
    <property type="molecule type" value="Genomic_DNA"/>
</dbReference>
<feature type="transmembrane region" description="Helical" evidence="5">
    <location>
        <begin position="403"/>
        <end position="422"/>
    </location>
</feature>
<accession>A0AAV4GRK5</accession>
<dbReference type="PANTHER" id="PTHR24064">
    <property type="entry name" value="SOLUTE CARRIER FAMILY 22 MEMBER"/>
    <property type="match status" value="1"/>
</dbReference>
<feature type="domain" description="Major facilitator superfamily (MFS) profile" evidence="6">
    <location>
        <begin position="72"/>
        <end position="429"/>
    </location>
</feature>
<dbReference type="InterPro" id="IPR020846">
    <property type="entry name" value="MFS_dom"/>
</dbReference>